<reference evidence="2 3" key="1">
    <citation type="submission" date="2020-10" db="EMBL/GenBank/DDBJ databases">
        <title>Sequencing the genomes of 1000 actinobacteria strains.</title>
        <authorList>
            <person name="Klenk H.-P."/>
        </authorList>
    </citation>
    <scope>NUCLEOTIDE SEQUENCE [LARGE SCALE GENOMIC DNA]</scope>
    <source>
        <strain evidence="2 3">DSM 43173</strain>
    </source>
</reference>
<evidence type="ECO:0000313" key="3">
    <source>
        <dbReference type="Proteomes" id="UP000633509"/>
    </source>
</evidence>
<evidence type="ECO:0008006" key="4">
    <source>
        <dbReference type="Google" id="ProtNLM"/>
    </source>
</evidence>
<keyword evidence="1" id="KW-1133">Transmembrane helix</keyword>
<keyword evidence="1" id="KW-0812">Transmembrane</keyword>
<dbReference type="EMBL" id="JADBEK010000001">
    <property type="protein sequence ID" value="MBE1590974.1"/>
    <property type="molecule type" value="Genomic_DNA"/>
</dbReference>
<proteinExistence type="predicted"/>
<protein>
    <recommendedName>
        <fullName evidence="4">Type VII secretion protein EccE</fullName>
    </recommendedName>
</protein>
<comment type="caution">
    <text evidence="2">The sequence shown here is derived from an EMBL/GenBank/DDBJ whole genome shotgun (WGS) entry which is preliminary data.</text>
</comment>
<evidence type="ECO:0000256" key="1">
    <source>
        <dbReference type="SAM" id="Phobius"/>
    </source>
</evidence>
<sequence>MTGLVGPQVPGRPSGLPPAIEMPAVPIRAQSTPGSRLTVYVLRPAWLARREIALTAAVLASVGGGWTYGGWPIAVAVAVCLLGALGGVPAVRGWLVDLLWRAHVIRRWDRAARFAGLATHNDRIPRVMNAERTAAGERLLVRVPKGGAACDVEDRAPWLAASLEASAVRVAVDESNARYAHVEVIRRDPLDGFGVLAWPWADAPDQGWVTSAWDPIPVGVSETGELVTVSLLSDGPEQVTGGGLDQIEGRPGR</sequence>
<accession>A0ABR9MDH5</accession>
<dbReference type="RefSeq" id="WP_192790757.1">
    <property type="nucleotide sequence ID" value="NZ_JADBEK010000001.1"/>
</dbReference>
<dbReference type="Proteomes" id="UP000633509">
    <property type="component" value="Unassembled WGS sequence"/>
</dbReference>
<keyword evidence="3" id="KW-1185">Reference proteome</keyword>
<name>A0ABR9MDH5_9ACTN</name>
<feature type="transmembrane region" description="Helical" evidence="1">
    <location>
        <begin position="75"/>
        <end position="100"/>
    </location>
</feature>
<organism evidence="2 3">
    <name type="scientific">Nonomuraea angiospora</name>
    <dbReference type="NCBI Taxonomy" id="46172"/>
    <lineage>
        <taxon>Bacteria</taxon>
        <taxon>Bacillati</taxon>
        <taxon>Actinomycetota</taxon>
        <taxon>Actinomycetes</taxon>
        <taxon>Streptosporangiales</taxon>
        <taxon>Streptosporangiaceae</taxon>
        <taxon>Nonomuraea</taxon>
    </lineage>
</organism>
<gene>
    <name evidence="2" type="ORF">H4W80_009232</name>
</gene>
<keyword evidence="1" id="KW-0472">Membrane</keyword>
<evidence type="ECO:0000313" key="2">
    <source>
        <dbReference type="EMBL" id="MBE1590974.1"/>
    </source>
</evidence>